<dbReference type="GO" id="GO:0004065">
    <property type="term" value="F:arylsulfatase activity"/>
    <property type="evidence" value="ECO:0007669"/>
    <property type="project" value="UniProtKB-EC"/>
</dbReference>
<dbReference type="AlphaFoldDB" id="A0A5C6E1Y2"/>
<dbReference type="CDD" id="cd16145">
    <property type="entry name" value="ARS_like"/>
    <property type="match status" value="1"/>
</dbReference>
<dbReference type="Gene3D" id="3.30.1120.10">
    <property type="match status" value="1"/>
</dbReference>
<keyword evidence="3" id="KW-1185">Reference proteome</keyword>
<gene>
    <name evidence="2" type="primary">atsA_8</name>
    <name evidence="2" type="ORF">Poly41_11590</name>
</gene>
<dbReference type="EC" id="3.1.6.1" evidence="2"/>
<dbReference type="PANTHER" id="PTHR43751">
    <property type="entry name" value="SULFATASE"/>
    <property type="match status" value="1"/>
</dbReference>
<dbReference type="Gene3D" id="3.40.720.10">
    <property type="entry name" value="Alkaline Phosphatase, subunit A"/>
    <property type="match status" value="1"/>
</dbReference>
<dbReference type="Pfam" id="PF00884">
    <property type="entry name" value="Sulfatase"/>
    <property type="match status" value="1"/>
</dbReference>
<comment type="caution">
    <text evidence="2">The sequence shown here is derived from an EMBL/GenBank/DDBJ whole genome shotgun (WGS) entry which is preliminary data.</text>
</comment>
<evidence type="ECO:0000313" key="3">
    <source>
        <dbReference type="Proteomes" id="UP000319143"/>
    </source>
</evidence>
<feature type="domain" description="Sulfatase N-terminal" evidence="1">
    <location>
        <begin position="44"/>
        <end position="387"/>
    </location>
</feature>
<name>A0A5C6E1Y2_9BACT</name>
<dbReference type="PANTHER" id="PTHR43751:SF3">
    <property type="entry name" value="SULFATASE N-TERMINAL DOMAIN-CONTAINING PROTEIN"/>
    <property type="match status" value="1"/>
</dbReference>
<protein>
    <submittedName>
        <fullName evidence="2">Arylsulfatase</fullName>
        <ecNumber evidence="2">3.1.6.1</ecNumber>
    </submittedName>
</protein>
<dbReference type="InterPro" id="IPR017850">
    <property type="entry name" value="Alkaline_phosphatase_core_sf"/>
</dbReference>
<sequence>MRIPTHSDCRILLMHYRKGSLLLLVLCSLSLVLPQPLCADTTHPNMIFVLADDLGYGDLGCYGQTQIQTPRLDQMAREGMRFTQFYAGNTVCAPSRSVLMTGQHMGHTHVRGNAGGGDMTVQSLRDQDVTVAEVLKPVGYTNALVGKWGLGEVDSEGFVLKQGFDQFYGYLNQVHAHNYYPEFLWRGDQKELLGNVVEPVSKEAKYGGFVGGSATKRVDYSHDLFAKEAMQFIDSEKDNPFFLYLALTIPHANNEGSKMTGNGAEVPDYGIYQDRDWSDQDKGQAAMITRMDTDMGRIMDQLTALGIEKNTLVFFTSDNGPHDESRHHLETFNPSGPLRGIKRAMHEGGIRVPAIAWWPGTVPAGQTTEHIAYFGDWMATAAELAGVDAPENLDSISFVPTLKGNAAEQQAHDYLYWEFYEQGSRQAVRFGKWKAIREPMFSGSVELFDLDQDISEQENRADQHPEIVKQATAMMDEAHVPNPNWKIRGGK</sequence>
<dbReference type="InterPro" id="IPR000917">
    <property type="entry name" value="Sulfatase_N"/>
</dbReference>
<organism evidence="2 3">
    <name type="scientific">Novipirellula artificiosorum</name>
    <dbReference type="NCBI Taxonomy" id="2528016"/>
    <lineage>
        <taxon>Bacteria</taxon>
        <taxon>Pseudomonadati</taxon>
        <taxon>Planctomycetota</taxon>
        <taxon>Planctomycetia</taxon>
        <taxon>Pirellulales</taxon>
        <taxon>Pirellulaceae</taxon>
        <taxon>Novipirellula</taxon>
    </lineage>
</organism>
<dbReference type="EMBL" id="SJPV01000001">
    <property type="protein sequence ID" value="TWU42858.1"/>
    <property type="molecule type" value="Genomic_DNA"/>
</dbReference>
<reference evidence="2 3" key="1">
    <citation type="submission" date="2019-02" db="EMBL/GenBank/DDBJ databases">
        <title>Deep-cultivation of Planctomycetes and their phenomic and genomic characterization uncovers novel biology.</title>
        <authorList>
            <person name="Wiegand S."/>
            <person name="Jogler M."/>
            <person name="Boedeker C."/>
            <person name="Pinto D."/>
            <person name="Vollmers J."/>
            <person name="Rivas-Marin E."/>
            <person name="Kohn T."/>
            <person name="Peeters S.H."/>
            <person name="Heuer A."/>
            <person name="Rast P."/>
            <person name="Oberbeckmann S."/>
            <person name="Bunk B."/>
            <person name="Jeske O."/>
            <person name="Meyerdierks A."/>
            <person name="Storesund J.E."/>
            <person name="Kallscheuer N."/>
            <person name="Luecker S."/>
            <person name="Lage O.M."/>
            <person name="Pohl T."/>
            <person name="Merkel B.J."/>
            <person name="Hornburger P."/>
            <person name="Mueller R.-W."/>
            <person name="Bruemmer F."/>
            <person name="Labrenz M."/>
            <person name="Spormann A.M."/>
            <person name="Op Den Camp H."/>
            <person name="Overmann J."/>
            <person name="Amann R."/>
            <person name="Jetten M.S.M."/>
            <person name="Mascher T."/>
            <person name="Medema M.H."/>
            <person name="Devos D.P."/>
            <person name="Kaster A.-K."/>
            <person name="Ovreas L."/>
            <person name="Rohde M."/>
            <person name="Galperin M.Y."/>
            <person name="Jogler C."/>
        </authorList>
    </citation>
    <scope>NUCLEOTIDE SEQUENCE [LARGE SCALE GENOMIC DNA]</scope>
    <source>
        <strain evidence="2 3">Poly41</strain>
    </source>
</reference>
<proteinExistence type="predicted"/>
<dbReference type="InterPro" id="IPR052701">
    <property type="entry name" value="GAG_Ulvan_Degrading_Sulfatases"/>
</dbReference>
<accession>A0A5C6E1Y2</accession>
<evidence type="ECO:0000313" key="2">
    <source>
        <dbReference type="EMBL" id="TWU42858.1"/>
    </source>
</evidence>
<evidence type="ECO:0000259" key="1">
    <source>
        <dbReference type="Pfam" id="PF00884"/>
    </source>
</evidence>
<keyword evidence="2" id="KW-0378">Hydrolase</keyword>
<dbReference type="SUPFAM" id="SSF53649">
    <property type="entry name" value="Alkaline phosphatase-like"/>
    <property type="match status" value="1"/>
</dbReference>
<dbReference type="Proteomes" id="UP000319143">
    <property type="component" value="Unassembled WGS sequence"/>
</dbReference>